<dbReference type="Gene3D" id="3.90.320.10">
    <property type="match status" value="1"/>
</dbReference>
<dbReference type="eggNOG" id="COG0210">
    <property type="taxonomic scope" value="Bacteria"/>
</dbReference>
<sequence length="933" mass="107740">MSAEFYKIDLAINYPEYIANLLNSLKDDYKKIVFISANKRPIRFIEKQISPEAALGVDFFTIDEFVQWIVAKYSHPAPTIQSKLSRELYFLDLIKSTIGEEKPLFGGDDAQLLGWAKRLSSLFDEIDRQLLDKKLANFQYIEAIDEAQLILERLKSLYAKYREDLKSFTYSGDSFRRAVKITEKDEFKEDFKDSLFVYSGIVYLSNSDLEIIKNISTVADIVYLSQTDLSKREKTKGKIGFSTFKVIDELEAKLKKAINIKTKQIKSNTNKETELFFYQFADTHTQAEAIFNILKKHKQIKEPSKLAVILPNQATLFPLLSFIDKDYNINITMGFPFLSTSVGMFVDSVFEIALDVKNREQEAQTVNSKLLVKFLSSSIIGLFKDEITKKAELIKKEIFENGSGSYTFKNGSTIQSLISSFININSLKSLKDAFIELINGIDEEKLQEFELESQLFQLLQTHIIDAIDNLPDRSIDLKFAYQLTKEILKDIQVPFEGYPLKGIQIMGMLEARSLSFDEVIVADVNEGVLPSIDKIDPLLPEEIKVALGLTSFKQKEALVKYNFFRLIYSSSKAHIMYKVGSTGMEKFIKSRFAEQLILLEELKGKKLNFYTPKINLTVAGDSKNYIEKDEEAINYFNSKISFAPTEIDAYLNCPYAHYLGYIKEIKPRISLEDKFEANVLGNIIHKLLEEGFAEFKGKELGKDDLEKIRKNTLRRLDNIFKNHDKETKDFLDKLSEFEKLGLPIILKFRLSNYFAVITNSKDFKPFEVVETEYDRGTFDIELSPTVNVTLWGKIDRIDKVGDVLRIVDYKTGMHSLKPKVKKIIQVSNHLKYDLFNDEELKKVRDTVVSFQLAIYMLIITNEWKDKEITTEFHYIGKSNIIEKGPTSRDIEIYKKLLQYTLNHMRNSGHIYAIPSDRCSFCPYNYFCHFAKYF</sequence>
<accession>F2LWQ7</accession>
<dbReference type="OrthoDB" id="9766257at2"/>
<dbReference type="Proteomes" id="UP000008139">
    <property type="component" value="Chromosome"/>
</dbReference>
<dbReference type="STRING" id="760142.Hipma_0052"/>
<dbReference type="InParanoid" id="F2LWQ7"/>
<dbReference type="Gene3D" id="1.10.486.10">
    <property type="entry name" value="PCRA, domain 4"/>
    <property type="match status" value="1"/>
</dbReference>
<reference evidence="3" key="2">
    <citation type="submission" date="2011-03" db="EMBL/GenBank/DDBJ databases">
        <title>The complete genome of Hippea maritima DSM 10411.</title>
        <authorList>
            <consortium name="US DOE Joint Genome Institute (JGI-PGF)"/>
            <person name="Lucas S."/>
            <person name="Copeland A."/>
            <person name="Lapidus A."/>
            <person name="Bruce D."/>
            <person name="Goodwin L."/>
            <person name="Pitluck S."/>
            <person name="Peters L."/>
            <person name="Kyrpides N."/>
            <person name="Mavromatis K."/>
            <person name="Pagani I."/>
            <person name="Ivanova N."/>
            <person name="Mikhailova N."/>
            <person name="Lu M."/>
            <person name="Detter J.C."/>
            <person name="Tapia R."/>
            <person name="Han C."/>
            <person name="Land M."/>
            <person name="Hauser L."/>
            <person name="Markowitz V."/>
            <person name="Cheng J.-F."/>
            <person name="Hugenholtz P."/>
            <person name="Woyke T."/>
            <person name="Wu D."/>
            <person name="Spring S."/>
            <person name="Schroeder M."/>
            <person name="Brambilla E."/>
            <person name="Klenk H.-P."/>
            <person name="Eisen J.A."/>
        </authorList>
    </citation>
    <scope>NUCLEOTIDE SEQUENCE [LARGE SCALE GENOMIC DNA]</scope>
    <source>
        <strain evidence="3">ATCC 700847 / DSM 10411 / MH2</strain>
    </source>
</reference>
<reference evidence="2 3" key="1">
    <citation type="journal article" date="2011" name="Stand. Genomic Sci.">
        <title>Complete genome sequence of the thermophilic sulfur-reducer Hippea maritima type strain (MH(2)).</title>
        <authorList>
            <person name="Huntemann M."/>
            <person name="Lu M."/>
            <person name="Nolan M."/>
            <person name="Lapidus A."/>
            <person name="Lucas S."/>
            <person name="Hammon N."/>
            <person name="Deshpande S."/>
            <person name="Cheng J.F."/>
            <person name="Tapia R."/>
            <person name="Han C."/>
            <person name="Goodwin L."/>
            <person name="Pitluck S."/>
            <person name="Liolios K."/>
            <person name="Pagani I."/>
            <person name="Ivanova N."/>
            <person name="Ovchinikova G."/>
            <person name="Pati A."/>
            <person name="Chen A."/>
            <person name="Palaniappan K."/>
            <person name="Land M."/>
            <person name="Hauser L."/>
            <person name="Jeffries C.D."/>
            <person name="Detter J.C."/>
            <person name="Brambilla E.M."/>
            <person name="Rohde M."/>
            <person name="Spring S."/>
            <person name="Goker M."/>
            <person name="Woyke T."/>
            <person name="Bristow J."/>
            <person name="Eisen J.A."/>
            <person name="Markowitz V."/>
            <person name="Hugenholtz P."/>
            <person name="Kyrpides N.C."/>
            <person name="Klenk H.P."/>
            <person name="Mavromatis K."/>
        </authorList>
    </citation>
    <scope>NUCLEOTIDE SEQUENCE [LARGE SCALE GENOMIC DNA]</scope>
    <source>
        <strain evidence="3">ATCC 700847 / DSM 10411 / MH2</strain>
    </source>
</reference>
<name>F2LWQ7_HIPMA</name>
<evidence type="ECO:0000313" key="2">
    <source>
        <dbReference type="EMBL" id="AEA33035.1"/>
    </source>
</evidence>
<gene>
    <name evidence="2" type="ordered locus">Hipma_0052</name>
</gene>
<dbReference type="InterPro" id="IPR027417">
    <property type="entry name" value="P-loop_NTPase"/>
</dbReference>
<dbReference type="InterPro" id="IPR011604">
    <property type="entry name" value="PDDEXK-like_dom_sf"/>
</dbReference>
<dbReference type="RefSeq" id="WP_013681080.1">
    <property type="nucleotide sequence ID" value="NC_015318.1"/>
</dbReference>
<organism evidence="2 3">
    <name type="scientific">Hippea maritima (strain ATCC 700847 / DSM 10411 / MH2)</name>
    <dbReference type="NCBI Taxonomy" id="760142"/>
    <lineage>
        <taxon>Bacteria</taxon>
        <taxon>Pseudomonadati</taxon>
        <taxon>Campylobacterota</taxon>
        <taxon>Desulfurellia</taxon>
        <taxon>Desulfurellales</taxon>
        <taxon>Hippeaceae</taxon>
        <taxon>Hippea</taxon>
    </lineage>
</organism>
<dbReference type="eggNOG" id="COG2887">
    <property type="taxonomic scope" value="Bacteria"/>
</dbReference>
<evidence type="ECO:0000259" key="1">
    <source>
        <dbReference type="Pfam" id="PF12705"/>
    </source>
</evidence>
<dbReference type="Gene3D" id="3.40.50.300">
    <property type="entry name" value="P-loop containing nucleotide triphosphate hydrolases"/>
    <property type="match status" value="1"/>
</dbReference>
<dbReference type="AlphaFoldDB" id="F2LWQ7"/>
<feature type="domain" description="PD-(D/E)XK endonuclease-like" evidence="1">
    <location>
        <begin position="642"/>
        <end position="928"/>
    </location>
</feature>
<proteinExistence type="predicted"/>
<protein>
    <recommendedName>
        <fullName evidence="1">PD-(D/E)XK endonuclease-like domain-containing protein</fullName>
    </recommendedName>
</protein>
<dbReference type="EMBL" id="CP002606">
    <property type="protein sequence ID" value="AEA33035.1"/>
    <property type="molecule type" value="Genomic_DNA"/>
</dbReference>
<dbReference type="HOGENOM" id="CLU_013279_0_0_7"/>
<evidence type="ECO:0000313" key="3">
    <source>
        <dbReference type="Proteomes" id="UP000008139"/>
    </source>
</evidence>
<keyword evidence="3" id="KW-1185">Reference proteome</keyword>
<dbReference type="SUPFAM" id="SSF52540">
    <property type="entry name" value="P-loop containing nucleoside triphosphate hydrolases"/>
    <property type="match status" value="1"/>
</dbReference>
<dbReference type="KEGG" id="hmr:Hipma_0052"/>
<dbReference type="InterPro" id="IPR038726">
    <property type="entry name" value="PDDEXK_AddAB-type"/>
</dbReference>
<dbReference type="Pfam" id="PF12705">
    <property type="entry name" value="PDDEXK_1"/>
    <property type="match status" value="1"/>
</dbReference>